<dbReference type="Pfam" id="PF08553">
    <property type="entry name" value="VID27"/>
    <property type="match status" value="1"/>
</dbReference>
<comment type="caution">
    <text evidence="2">The sequence shown here is derived from an EMBL/GenBank/DDBJ whole genome shotgun (WGS) entry which is preliminary data.</text>
</comment>
<evidence type="ECO:0000313" key="2">
    <source>
        <dbReference type="EMBL" id="KAF9601219.1"/>
    </source>
</evidence>
<protein>
    <recommendedName>
        <fullName evidence="1">Vacuolar import/degradation Vid27 C-terminal domain-containing protein</fullName>
    </recommendedName>
</protein>
<name>A0A835HMR3_9MAGN</name>
<gene>
    <name evidence="2" type="ORF">IFM89_017404</name>
</gene>
<evidence type="ECO:0000313" key="3">
    <source>
        <dbReference type="Proteomes" id="UP000631114"/>
    </source>
</evidence>
<dbReference type="PANTHER" id="PTHR31913:SF0">
    <property type="entry name" value="VACUOLAR IMPORT AND DEGRADATION PROTEIN 27"/>
    <property type="match status" value="1"/>
</dbReference>
<dbReference type="InterPro" id="IPR040458">
    <property type="entry name" value="Vid27"/>
</dbReference>
<feature type="domain" description="Vacuolar import/degradation Vid27 C-terminal" evidence="1">
    <location>
        <begin position="37"/>
        <end position="180"/>
    </location>
</feature>
<dbReference type="GO" id="GO:0005737">
    <property type="term" value="C:cytoplasm"/>
    <property type="evidence" value="ECO:0007669"/>
    <property type="project" value="TreeGrafter"/>
</dbReference>
<accession>A0A835HMR3</accession>
<dbReference type="EMBL" id="JADFTS010000006">
    <property type="protein sequence ID" value="KAF9601219.1"/>
    <property type="molecule type" value="Genomic_DNA"/>
</dbReference>
<reference evidence="2 3" key="1">
    <citation type="submission" date="2020-10" db="EMBL/GenBank/DDBJ databases">
        <title>The Coptis chinensis genome and diversification of protoberbering-type alkaloids.</title>
        <authorList>
            <person name="Wang B."/>
            <person name="Shu S."/>
            <person name="Song C."/>
            <person name="Liu Y."/>
        </authorList>
    </citation>
    <scope>NUCLEOTIDE SEQUENCE [LARGE SCALE GENOMIC DNA]</scope>
    <source>
        <strain evidence="2">HL-2020</strain>
        <tissue evidence="2">Leaf</tissue>
    </source>
</reference>
<dbReference type="OrthoDB" id="1700803at2759"/>
<dbReference type="Proteomes" id="UP000631114">
    <property type="component" value="Unassembled WGS sequence"/>
</dbReference>
<proteinExistence type="predicted"/>
<sequence>MIFDLGGCRRWGWLGEATQNLMEEFEEAAQGGGIQSLALGALENSFLVGGSGVEVVKNFSDGIQGKGVYVKFDNGSSRFGSHFGHSISTPKKTLLMRAETNTLHMNSTTSEVSSHSTGLHQLDIETRRIVLEWKFKKEGIDITMRDITNNSKGSQLDPLASTSLGLDDNRICRWDKRDRKDMIQNLAKSVSSDLWKKCDSDNCYCFDSESEDEFGQAYSITSAHEMDDDGSSFASSTI</sequence>
<organism evidence="2 3">
    <name type="scientific">Coptis chinensis</name>
    <dbReference type="NCBI Taxonomy" id="261450"/>
    <lineage>
        <taxon>Eukaryota</taxon>
        <taxon>Viridiplantae</taxon>
        <taxon>Streptophyta</taxon>
        <taxon>Embryophyta</taxon>
        <taxon>Tracheophyta</taxon>
        <taxon>Spermatophyta</taxon>
        <taxon>Magnoliopsida</taxon>
        <taxon>Ranunculales</taxon>
        <taxon>Ranunculaceae</taxon>
        <taxon>Coptidoideae</taxon>
        <taxon>Coptis</taxon>
    </lineage>
</organism>
<dbReference type="AlphaFoldDB" id="A0A835HMR3"/>
<evidence type="ECO:0000259" key="1">
    <source>
        <dbReference type="Pfam" id="PF08553"/>
    </source>
</evidence>
<keyword evidence="3" id="KW-1185">Reference proteome</keyword>
<dbReference type="InterPro" id="IPR013863">
    <property type="entry name" value="VID27_C"/>
</dbReference>
<dbReference type="GO" id="GO:0005634">
    <property type="term" value="C:nucleus"/>
    <property type="evidence" value="ECO:0007669"/>
    <property type="project" value="TreeGrafter"/>
</dbReference>
<dbReference type="PANTHER" id="PTHR31913">
    <property type="entry name" value="VACUOLAR IMPORT AND DEGRADATION PROTEIN 27"/>
    <property type="match status" value="1"/>
</dbReference>